<dbReference type="InterPro" id="IPR036134">
    <property type="entry name" value="Crypto/Photolyase_FAD-like_sf"/>
</dbReference>
<comment type="cofactor">
    <cofactor evidence="6">
        <name>FAD</name>
        <dbReference type="ChEBI" id="CHEBI:57692"/>
    </cofactor>
    <text evidence="6">Binds 1 FAD per subunit.</text>
</comment>
<evidence type="ECO:0000256" key="2">
    <source>
        <dbReference type="ARBA" id="ARBA00005862"/>
    </source>
</evidence>
<dbReference type="Proteomes" id="UP000054558">
    <property type="component" value="Unassembled WGS sequence"/>
</dbReference>
<dbReference type="NCBIfam" id="TIGR02766">
    <property type="entry name" value="crypt_chrom_pln"/>
    <property type="match status" value="1"/>
</dbReference>
<keyword evidence="3 6" id="KW-0285">Flavoprotein</keyword>
<evidence type="ECO:0000256" key="7">
    <source>
        <dbReference type="PIRSR" id="PIRSR602081-2"/>
    </source>
</evidence>
<feature type="binding site" evidence="6">
    <location>
        <begin position="240"/>
        <end position="244"/>
    </location>
    <ligand>
        <name>FAD</name>
        <dbReference type="ChEBI" id="CHEBI:57692"/>
    </ligand>
</feature>
<reference evidence="10 11" key="1">
    <citation type="journal article" date="2014" name="Nat. Commun.">
        <title>Klebsormidium flaccidum genome reveals primary factors for plant terrestrial adaptation.</title>
        <authorList>
            <person name="Hori K."/>
            <person name="Maruyama F."/>
            <person name="Fujisawa T."/>
            <person name="Togashi T."/>
            <person name="Yamamoto N."/>
            <person name="Seo M."/>
            <person name="Sato S."/>
            <person name="Yamada T."/>
            <person name="Mori H."/>
            <person name="Tajima N."/>
            <person name="Moriyama T."/>
            <person name="Ikeuchi M."/>
            <person name="Watanabe M."/>
            <person name="Wada H."/>
            <person name="Kobayashi K."/>
            <person name="Saito M."/>
            <person name="Masuda T."/>
            <person name="Sasaki-Sekimoto Y."/>
            <person name="Mashiguchi K."/>
            <person name="Awai K."/>
            <person name="Shimojima M."/>
            <person name="Masuda S."/>
            <person name="Iwai M."/>
            <person name="Nobusawa T."/>
            <person name="Narise T."/>
            <person name="Kondo S."/>
            <person name="Saito H."/>
            <person name="Sato R."/>
            <person name="Murakawa M."/>
            <person name="Ihara Y."/>
            <person name="Oshima-Yamada Y."/>
            <person name="Ohtaka K."/>
            <person name="Satoh M."/>
            <person name="Sonobe K."/>
            <person name="Ishii M."/>
            <person name="Ohtani R."/>
            <person name="Kanamori-Sato M."/>
            <person name="Honoki R."/>
            <person name="Miyazaki D."/>
            <person name="Mochizuki H."/>
            <person name="Umetsu J."/>
            <person name="Higashi K."/>
            <person name="Shibata D."/>
            <person name="Kamiya Y."/>
            <person name="Sato N."/>
            <person name="Nakamura Y."/>
            <person name="Tabata S."/>
            <person name="Ida S."/>
            <person name="Kurokawa K."/>
            <person name="Ohta H."/>
        </authorList>
    </citation>
    <scope>NUCLEOTIDE SEQUENCE [LARGE SCALE GENOMIC DNA]</scope>
    <source>
        <strain evidence="10 11">NIES-2285</strain>
    </source>
</reference>
<dbReference type="PANTHER" id="PTHR11455:SF18">
    <property type="entry name" value="SI:CH1073-390K14.1"/>
    <property type="match status" value="1"/>
</dbReference>
<dbReference type="GO" id="GO:0009882">
    <property type="term" value="F:blue light photoreceptor activity"/>
    <property type="evidence" value="ECO:0007669"/>
    <property type="project" value="InterPro"/>
</dbReference>
<dbReference type="InterPro" id="IPR006050">
    <property type="entry name" value="DNA_photolyase_N"/>
</dbReference>
<dbReference type="GO" id="GO:0003904">
    <property type="term" value="F:deoxyribodipyrimidine photo-lyase activity"/>
    <property type="evidence" value="ECO:0000318"/>
    <property type="project" value="GO_Central"/>
</dbReference>
<dbReference type="GO" id="GO:0006950">
    <property type="term" value="P:response to stress"/>
    <property type="evidence" value="ECO:0007669"/>
    <property type="project" value="UniProtKB-ARBA"/>
</dbReference>
<dbReference type="GO" id="GO:0005737">
    <property type="term" value="C:cytoplasm"/>
    <property type="evidence" value="ECO:0000318"/>
    <property type="project" value="GO_Central"/>
</dbReference>
<feature type="site" description="Electron transfer via tryptophanyl radical" evidence="7">
    <location>
        <position position="370"/>
    </location>
</feature>
<dbReference type="Gene3D" id="1.25.40.80">
    <property type="match status" value="1"/>
</dbReference>
<dbReference type="Gene3D" id="1.10.579.10">
    <property type="entry name" value="DNA Cyclobutane Dipyrimidine Photolyase, subunit A, domain 3"/>
    <property type="match status" value="1"/>
</dbReference>
<sequence length="705" mass="78454">MEPVTVVWFRRDLRLEDNPALISAARMGTVVPVFIWAPEEEGQFQPGRCSRWWLKQSLLHLDVTLQKMGAPLILRRCADSATMLLDIVKETGATQVFYNHLYDPVSLVRDHRVKQSLVQHGVVVHTFNADLLYEPWEVYDEQGHPFTVFENYWNKCLNMPFEPDAPLLAPKKLSGIEIEVPSLSLDGIGLEDPLEASSNSLLARAWAPGWSNADRALESFLRGALASYATARTKTDTTTTSLLSPHLHFGELSVRKIFHESRKLQLLWSRDGASVAVTSVDLFLRSIGLREYSRYLSFNFPFTHERSLLANLKSFPWAIDEKAFKAWRQGRTGYPLVDAGMRELWATGWLHNKIRVVASSFCVKFLQLPWRWGMKYFWDTLLDADLESDVLGWQYISGSLPDGHELDRMENPHVEGYKYDPEGEYVRRWLPELSRLPTEWVHHPWDAPSNVLRAAGVELGSNYPQPIVDVEAARERLAASLSAMWASEAALKAGGLEEGLGETPAVAVGAGISGFGRSSAAGSSRRDQMVPDMAPAPSLAAEEAAAHILGHQEAYQHELSSPTPPERLDASSAERPVDQAQPLPGFRELNQDGAGLMREPQLPLRRGSESDILSTAESSSYPRPSEGGANAPKVPDPKNSWPYASPDLASGLQAAADAARAQTYTGIPFNKKHLLELQDGTPLEDPLMKRSRMRQMASPPIQGGR</sequence>
<dbReference type="InterPro" id="IPR018394">
    <property type="entry name" value="DNA_photolyase_1_CS_C"/>
</dbReference>
<evidence type="ECO:0000256" key="4">
    <source>
        <dbReference type="ARBA" id="ARBA00022827"/>
    </source>
</evidence>
<dbReference type="GO" id="GO:0005634">
    <property type="term" value="C:nucleus"/>
    <property type="evidence" value="ECO:0000318"/>
    <property type="project" value="GO_Central"/>
</dbReference>
<evidence type="ECO:0000259" key="9">
    <source>
        <dbReference type="PROSITE" id="PS51645"/>
    </source>
</evidence>
<gene>
    <name evidence="10" type="ORF">KFL_004340080</name>
</gene>
<feature type="binding site" evidence="6">
    <location>
        <position position="283"/>
    </location>
    <ligand>
        <name>FAD</name>
        <dbReference type="ChEBI" id="CHEBI:57692"/>
    </ligand>
</feature>
<dbReference type="PRINTS" id="PR00147">
    <property type="entry name" value="DNAPHOTLYASE"/>
</dbReference>
<dbReference type="GO" id="GO:0003677">
    <property type="term" value="F:DNA binding"/>
    <property type="evidence" value="ECO:0000318"/>
    <property type="project" value="GO_Central"/>
</dbReference>
<evidence type="ECO:0000256" key="3">
    <source>
        <dbReference type="ARBA" id="ARBA00022630"/>
    </source>
</evidence>
<dbReference type="GO" id="GO:0032922">
    <property type="term" value="P:circadian regulation of gene expression"/>
    <property type="evidence" value="ECO:0000318"/>
    <property type="project" value="GO_Central"/>
</dbReference>
<dbReference type="STRING" id="105231.A0A1Y1IHG3"/>
<feature type="compositionally biased region" description="Polar residues" evidence="8">
    <location>
        <begin position="611"/>
        <end position="622"/>
    </location>
</feature>
<comment type="cofactor">
    <cofactor evidence="1">
        <name>(6R)-5,10-methylene-5,6,7,8-tetrahydrofolate</name>
        <dbReference type="ChEBI" id="CHEBI:15636"/>
    </cofactor>
</comment>
<dbReference type="InterPro" id="IPR014134">
    <property type="entry name" value="Cryptochrome_pln"/>
</dbReference>
<dbReference type="SUPFAM" id="SSF48173">
    <property type="entry name" value="Cryptochrome/photolyase FAD-binding domain"/>
    <property type="match status" value="1"/>
</dbReference>
<name>A0A1Y1IHG3_KLENI</name>
<dbReference type="InterPro" id="IPR014729">
    <property type="entry name" value="Rossmann-like_a/b/a_fold"/>
</dbReference>
<feature type="region of interest" description="Disordered" evidence="8">
    <location>
        <begin position="555"/>
        <end position="645"/>
    </location>
</feature>
<evidence type="ECO:0000313" key="11">
    <source>
        <dbReference type="Proteomes" id="UP000054558"/>
    </source>
</evidence>
<evidence type="ECO:0000256" key="5">
    <source>
        <dbReference type="ARBA" id="ARBA00022991"/>
    </source>
</evidence>
<dbReference type="Gene3D" id="3.40.50.620">
    <property type="entry name" value="HUPs"/>
    <property type="match status" value="1"/>
</dbReference>
<keyword evidence="5" id="KW-0157">Chromophore</keyword>
<dbReference type="PANTHER" id="PTHR11455">
    <property type="entry name" value="CRYPTOCHROME"/>
    <property type="match status" value="1"/>
</dbReference>
<proteinExistence type="inferred from homology"/>
<dbReference type="InterPro" id="IPR002081">
    <property type="entry name" value="Cryptochrome/DNA_photolyase_1"/>
</dbReference>
<dbReference type="GO" id="GO:0043153">
    <property type="term" value="P:entrainment of circadian clock by photoperiod"/>
    <property type="evidence" value="ECO:0000318"/>
    <property type="project" value="GO_Central"/>
</dbReference>
<evidence type="ECO:0000256" key="6">
    <source>
        <dbReference type="PIRSR" id="PIRSR602081-1"/>
    </source>
</evidence>
<dbReference type="EMBL" id="DF237383">
    <property type="protein sequence ID" value="GAQ88501.1"/>
    <property type="molecule type" value="Genomic_DNA"/>
</dbReference>
<dbReference type="InterPro" id="IPR005101">
    <property type="entry name" value="Cryptochr/Photolyase_FAD-bd"/>
</dbReference>
<feature type="binding site" evidence="6">
    <location>
        <position position="228"/>
    </location>
    <ligand>
        <name>FAD</name>
        <dbReference type="ChEBI" id="CHEBI:57692"/>
    </ligand>
</feature>
<keyword evidence="4 6" id="KW-0274">FAD</keyword>
<dbReference type="Pfam" id="PF00875">
    <property type="entry name" value="DNA_photolyase"/>
    <property type="match status" value="1"/>
</dbReference>
<organism evidence="10 11">
    <name type="scientific">Klebsormidium nitens</name>
    <name type="common">Green alga</name>
    <name type="synonym">Ulothrix nitens</name>
    <dbReference type="NCBI Taxonomy" id="105231"/>
    <lineage>
        <taxon>Eukaryota</taxon>
        <taxon>Viridiplantae</taxon>
        <taxon>Streptophyta</taxon>
        <taxon>Klebsormidiophyceae</taxon>
        <taxon>Klebsormidiales</taxon>
        <taxon>Klebsormidiaceae</taxon>
        <taxon>Klebsormidium</taxon>
    </lineage>
</organism>
<feature type="site" description="Electron transfer via tryptophanyl radical" evidence="7">
    <location>
        <position position="317"/>
    </location>
</feature>
<comment type="similarity">
    <text evidence="2">Belongs to the DNA photolyase class-1 family.</text>
</comment>
<feature type="site" description="Electron transfer via tryptophanyl radical" evidence="7">
    <location>
        <position position="393"/>
    </location>
</feature>
<dbReference type="Pfam" id="PF03441">
    <property type="entry name" value="FAD_binding_7"/>
    <property type="match status" value="1"/>
</dbReference>
<feature type="domain" description="Photolyase/cryptochrome alpha/beta" evidence="9">
    <location>
        <begin position="3"/>
        <end position="132"/>
    </location>
</feature>
<dbReference type="GO" id="GO:0006139">
    <property type="term" value="P:nucleobase-containing compound metabolic process"/>
    <property type="evidence" value="ECO:0007669"/>
    <property type="project" value="UniProtKB-ARBA"/>
</dbReference>
<protein>
    <submittedName>
        <fullName evidence="10">Photolyase/cryptochrome</fullName>
    </submittedName>
</protein>
<evidence type="ECO:0000256" key="1">
    <source>
        <dbReference type="ARBA" id="ARBA00001932"/>
    </source>
</evidence>
<dbReference type="AlphaFoldDB" id="A0A1Y1IHG3"/>
<accession>A0A1Y1IHG3</accession>
<dbReference type="PROSITE" id="PS51645">
    <property type="entry name" value="PHR_CRY_ALPHA_BETA"/>
    <property type="match status" value="1"/>
</dbReference>
<evidence type="ECO:0000256" key="8">
    <source>
        <dbReference type="SAM" id="MobiDB-lite"/>
    </source>
</evidence>
<dbReference type="InterPro" id="IPR036155">
    <property type="entry name" value="Crypto/Photolyase_N_sf"/>
</dbReference>
<dbReference type="PROSITE" id="PS00394">
    <property type="entry name" value="DNA_PHOTOLYASES_1_1"/>
    <property type="match status" value="1"/>
</dbReference>
<dbReference type="OMA" id="KYFPWVV"/>
<keyword evidence="10" id="KW-0456">Lyase</keyword>
<dbReference type="GO" id="GO:0071949">
    <property type="term" value="F:FAD binding"/>
    <property type="evidence" value="ECO:0000318"/>
    <property type="project" value="GO_Central"/>
</dbReference>
<feature type="binding site" evidence="6">
    <location>
        <begin position="383"/>
        <end position="385"/>
    </location>
    <ligand>
        <name>FAD</name>
        <dbReference type="ChEBI" id="CHEBI:57692"/>
    </ligand>
</feature>
<dbReference type="FunFam" id="1.10.579.10:FF:000003">
    <property type="entry name" value="Deoxyribodipyrimidine photo-lyase"/>
    <property type="match status" value="1"/>
</dbReference>
<evidence type="ECO:0000313" key="10">
    <source>
        <dbReference type="EMBL" id="GAQ88501.1"/>
    </source>
</evidence>
<dbReference type="OrthoDB" id="435881at2759"/>
<feature type="region of interest" description="Disordered" evidence="8">
    <location>
        <begin position="669"/>
        <end position="705"/>
    </location>
</feature>
<dbReference type="SUPFAM" id="SSF52425">
    <property type="entry name" value="Cryptochrome/photolyase, N-terminal domain"/>
    <property type="match status" value="1"/>
</dbReference>
<keyword evidence="11" id="KW-1185">Reference proteome</keyword>